<dbReference type="STRING" id="57577.A0A2K3L2Q8"/>
<comment type="similarity">
    <text evidence="1">Belongs to the leguminous lectin family.</text>
</comment>
<dbReference type="GO" id="GO:0030246">
    <property type="term" value="F:carbohydrate binding"/>
    <property type="evidence" value="ECO:0007669"/>
    <property type="project" value="UniProtKB-KW"/>
</dbReference>
<gene>
    <name evidence="5" type="ORF">L195_g028711</name>
</gene>
<dbReference type="Pfam" id="PF00139">
    <property type="entry name" value="Lectin_legB"/>
    <property type="match status" value="1"/>
</dbReference>
<dbReference type="Proteomes" id="UP000236291">
    <property type="component" value="Unassembled WGS sequence"/>
</dbReference>
<dbReference type="InterPro" id="IPR001220">
    <property type="entry name" value="Legume_lectin_dom"/>
</dbReference>
<dbReference type="PANTHER" id="PTHR32401:SF31">
    <property type="entry name" value="LECTIN 6"/>
    <property type="match status" value="1"/>
</dbReference>
<dbReference type="InterPro" id="IPR050258">
    <property type="entry name" value="Leguminous_Lectin"/>
</dbReference>
<feature type="compositionally biased region" description="Pro residues" evidence="3">
    <location>
        <begin position="41"/>
        <end position="63"/>
    </location>
</feature>
<dbReference type="InterPro" id="IPR013320">
    <property type="entry name" value="ConA-like_dom_sf"/>
</dbReference>
<dbReference type="Gene3D" id="2.60.120.200">
    <property type="match status" value="1"/>
</dbReference>
<name>A0A2K3L2Q8_TRIPR</name>
<dbReference type="CDD" id="cd06899">
    <property type="entry name" value="lectin_legume_LecRK_Arcelin_ConA"/>
    <property type="match status" value="1"/>
</dbReference>
<evidence type="ECO:0000259" key="4">
    <source>
        <dbReference type="Pfam" id="PF00139"/>
    </source>
</evidence>
<keyword evidence="2" id="KW-0430">Lectin</keyword>
<evidence type="ECO:0000313" key="5">
    <source>
        <dbReference type="EMBL" id="PNX72815.1"/>
    </source>
</evidence>
<dbReference type="EMBL" id="ASHM01025142">
    <property type="protein sequence ID" value="PNX72815.1"/>
    <property type="molecule type" value="Genomic_DNA"/>
</dbReference>
<dbReference type="PANTHER" id="PTHR32401">
    <property type="entry name" value="CONCANAVALIN A-LIKE LECTIN FAMILY PROTEIN"/>
    <property type="match status" value="1"/>
</dbReference>
<reference evidence="5 6" key="2">
    <citation type="journal article" date="2017" name="Front. Plant Sci.">
        <title>Gene Classification and Mining of Molecular Markers Useful in Red Clover (Trifolium pratense) Breeding.</title>
        <authorList>
            <person name="Istvanek J."/>
            <person name="Dluhosova J."/>
            <person name="Dluhos P."/>
            <person name="Patkova L."/>
            <person name="Nedelnik J."/>
            <person name="Repkova J."/>
        </authorList>
    </citation>
    <scope>NUCLEOTIDE SEQUENCE [LARGE SCALE GENOMIC DNA]</scope>
    <source>
        <strain evidence="6">cv. Tatra</strain>
        <tissue evidence="5">Young leaves</tissue>
    </source>
</reference>
<evidence type="ECO:0000256" key="1">
    <source>
        <dbReference type="ARBA" id="ARBA00007606"/>
    </source>
</evidence>
<dbReference type="InterPro" id="IPR000985">
    <property type="entry name" value="Lectin_LegA_CS"/>
</dbReference>
<organism evidence="5 6">
    <name type="scientific">Trifolium pratense</name>
    <name type="common">Red clover</name>
    <dbReference type="NCBI Taxonomy" id="57577"/>
    <lineage>
        <taxon>Eukaryota</taxon>
        <taxon>Viridiplantae</taxon>
        <taxon>Streptophyta</taxon>
        <taxon>Embryophyta</taxon>
        <taxon>Tracheophyta</taxon>
        <taxon>Spermatophyta</taxon>
        <taxon>Magnoliopsida</taxon>
        <taxon>eudicotyledons</taxon>
        <taxon>Gunneridae</taxon>
        <taxon>Pentapetalae</taxon>
        <taxon>rosids</taxon>
        <taxon>fabids</taxon>
        <taxon>Fabales</taxon>
        <taxon>Fabaceae</taxon>
        <taxon>Papilionoideae</taxon>
        <taxon>50 kb inversion clade</taxon>
        <taxon>NPAAA clade</taxon>
        <taxon>Hologalegina</taxon>
        <taxon>IRL clade</taxon>
        <taxon>Trifolieae</taxon>
        <taxon>Trifolium</taxon>
    </lineage>
</organism>
<evidence type="ECO:0000313" key="6">
    <source>
        <dbReference type="Proteomes" id="UP000236291"/>
    </source>
</evidence>
<accession>A0A2K3L2Q8</accession>
<dbReference type="SUPFAM" id="SSF49899">
    <property type="entry name" value="Concanavalin A-like lectins/glucanases"/>
    <property type="match status" value="1"/>
</dbReference>
<reference evidence="5 6" key="1">
    <citation type="journal article" date="2014" name="Am. J. Bot.">
        <title>Genome assembly and annotation for red clover (Trifolium pratense; Fabaceae).</title>
        <authorList>
            <person name="Istvanek J."/>
            <person name="Jaros M."/>
            <person name="Krenek A."/>
            <person name="Repkova J."/>
        </authorList>
    </citation>
    <scope>NUCLEOTIDE SEQUENCE [LARGE SCALE GENOMIC DNA]</scope>
    <source>
        <strain evidence="6">cv. Tatra</strain>
        <tissue evidence="5">Young leaves</tissue>
    </source>
</reference>
<protein>
    <submittedName>
        <fullName evidence="5">Lectin alpha chain</fullName>
    </submittedName>
</protein>
<proteinExistence type="inferred from homology"/>
<dbReference type="GO" id="GO:0009610">
    <property type="term" value="P:response to symbiotic fungus"/>
    <property type="evidence" value="ECO:0007669"/>
    <property type="project" value="UniProtKB-ARBA"/>
</dbReference>
<evidence type="ECO:0000256" key="2">
    <source>
        <dbReference type="ARBA" id="ARBA00022734"/>
    </source>
</evidence>
<evidence type="ECO:0000256" key="3">
    <source>
        <dbReference type="SAM" id="MobiDB-lite"/>
    </source>
</evidence>
<comment type="caution">
    <text evidence="5">The sequence shown here is derived from an EMBL/GenBank/DDBJ whole genome shotgun (WGS) entry which is preliminary data.</text>
</comment>
<dbReference type="PROSITE" id="PS00308">
    <property type="entry name" value="LECTIN_LEGUME_ALPHA"/>
    <property type="match status" value="1"/>
</dbReference>
<feature type="domain" description="Legume lectin" evidence="4">
    <location>
        <begin position="67"/>
        <end position="305"/>
    </location>
</feature>
<sequence length="307" mass="33635">MALSNLKYNPTTHSTPLIKIFITFLFLQYHNVNSQYSPIPISSPPEPSPEPSPSPSSPQPPRPESTVSFTIEQFKEDDPNIFVLGDASISDGIVSLTKTDQYGKPLQKSVGRVTHITPIHIWDKTSGKLADFSTGFSFIVNTNGSKFHGDGFTFFLGPLDFDLPKNSSGGYLGLFNPETALVPSQNPVIAIEFDTYTNGWDPSSPSQFPHIGIDIGSLDSVATVNWPIDDFVETNALGEASISYISESKKLSVFVDYPNSEREGFSVSYVVDLRSVLPEWVRVGFSAATGELVETHDITNWSFDSAL</sequence>
<dbReference type="AlphaFoldDB" id="A0A2K3L2Q8"/>
<feature type="region of interest" description="Disordered" evidence="3">
    <location>
        <begin position="38"/>
        <end position="65"/>
    </location>
</feature>